<dbReference type="Gene3D" id="2.120.10.10">
    <property type="match status" value="2"/>
</dbReference>
<evidence type="ECO:0000313" key="2">
    <source>
        <dbReference type="EMBL" id="OPH82653.1"/>
    </source>
</evidence>
<dbReference type="RefSeq" id="WP_079447152.1">
    <property type="nucleotide sequence ID" value="NZ_MWPQ01000042.1"/>
</dbReference>
<protein>
    <submittedName>
        <fullName evidence="2">Glycosyl hydrolase</fullName>
    </submittedName>
</protein>
<feature type="chain" id="PRO_5011962962" evidence="1">
    <location>
        <begin position="21"/>
        <end position="402"/>
    </location>
</feature>
<dbReference type="AlphaFoldDB" id="A0A1V4HXI1"/>
<comment type="caution">
    <text evidence="2">The sequence shown here is derived from an EMBL/GenBank/DDBJ whole genome shotgun (WGS) entry which is preliminary data.</text>
</comment>
<dbReference type="Proteomes" id="UP000189940">
    <property type="component" value="Unassembled WGS sequence"/>
</dbReference>
<dbReference type="STRING" id="29421.B2M20_11370"/>
<gene>
    <name evidence="2" type="ORF">B2M20_11370</name>
</gene>
<name>A0A1V4HXI1_NITVU</name>
<dbReference type="OrthoDB" id="9764969at2"/>
<dbReference type="EMBL" id="MWPQ01000042">
    <property type="protein sequence ID" value="OPH82653.1"/>
    <property type="molecule type" value="Genomic_DNA"/>
</dbReference>
<dbReference type="GO" id="GO:0016787">
    <property type="term" value="F:hydrolase activity"/>
    <property type="evidence" value="ECO:0007669"/>
    <property type="project" value="UniProtKB-KW"/>
</dbReference>
<reference evidence="2 3" key="1">
    <citation type="submission" date="2017-02" db="EMBL/GenBank/DDBJ databases">
        <title>Genome sequence of the nitrite-oxidizing bacterium Nitrobacter vulgaris strain Ab1.</title>
        <authorList>
            <person name="Mellbye B.L."/>
            <person name="Davis E.W."/>
            <person name="Spieck E."/>
            <person name="Chang J.H."/>
            <person name="Bottomley P.J."/>
            <person name="Sayavedra-Soto L.A."/>
        </authorList>
    </citation>
    <scope>NUCLEOTIDE SEQUENCE [LARGE SCALE GENOMIC DNA]</scope>
    <source>
        <strain evidence="2 3">Ab1</strain>
    </source>
</reference>
<keyword evidence="2" id="KW-0378">Hydrolase</keyword>
<dbReference type="InterPro" id="IPR036278">
    <property type="entry name" value="Sialidase_sf"/>
</dbReference>
<organism evidence="2 3">
    <name type="scientific">Nitrobacter vulgaris</name>
    <dbReference type="NCBI Taxonomy" id="29421"/>
    <lineage>
        <taxon>Bacteria</taxon>
        <taxon>Pseudomonadati</taxon>
        <taxon>Pseudomonadota</taxon>
        <taxon>Alphaproteobacteria</taxon>
        <taxon>Hyphomicrobiales</taxon>
        <taxon>Nitrobacteraceae</taxon>
        <taxon>Nitrobacter</taxon>
    </lineage>
</organism>
<evidence type="ECO:0000256" key="1">
    <source>
        <dbReference type="SAM" id="SignalP"/>
    </source>
</evidence>
<keyword evidence="1" id="KW-0732">Signal</keyword>
<evidence type="ECO:0000313" key="3">
    <source>
        <dbReference type="Proteomes" id="UP000189940"/>
    </source>
</evidence>
<sequence>MIRTAIVAAIAILCQGVANAQMSHHHVSEAACDTTELRCATKVTPAFAPDGTLWLAWMAGGRILVASSKDRGKTFSAPVAVVDRPLDLDWGPDARPKMVVDQHNRIAIAFSIFRDKNFNGEVLYTRSVDGGHSFSKPESITSNKESQRFEQLALDADGSVFVAWLDKRNRAQARAANQTYKGAALFFAWSKDGGGSYTEARMLKDSTCECCRISVAFAGSGRPAVLFRNIFPGSVRDHAIVTLGDPATPGEIHRVSQDNWKTEACPHQGPSLAISPKGIYHAVWFTSGEARKGLFYARSTNGGQTFSEPMALGRPDRSASRPYVLASASGTAIVWKEFDGEKTTVKLIKSVDDGENWSQPQVVAETVDASDHPLLVGNGREVFLSWMTKADGYHIMPIEGAP</sequence>
<dbReference type="SUPFAM" id="SSF50939">
    <property type="entry name" value="Sialidases"/>
    <property type="match status" value="1"/>
</dbReference>
<accession>A0A1V4HXI1</accession>
<feature type="signal peptide" evidence="1">
    <location>
        <begin position="1"/>
        <end position="20"/>
    </location>
</feature>
<proteinExistence type="predicted"/>
<keyword evidence="3" id="KW-1185">Reference proteome</keyword>
<dbReference type="CDD" id="cd15482">
    <property type="entry name" value="Sialidase_non-viral"/>
    <property type="match status" value="2"/>
</dbReference>